<dbReference type="CDD" id="cd00340">
    <property type="entry name" value="GSH_Peroxidase"/>
    <property type="match status" value="1"/>
</dbReference>
<dbReference type="Gene3D" id="3.40.30.10">
    <property type="entry name" value="Glutaredoxin"/>
    <property type="match status" value="1"/>
</dbReference>
<dbReference type="Pfam" id="PF00255">
    <property type="entry name" value="GSHPx"/>
    <property type="match status" value="1"/>
</dbReference>
<dbReference type="Proteomes" id="UP000076038">
    <property type="component" value="Chromosome"/>
</dbReference>
<dbReference type="GO" id="GO:0034599">
    <property type="term" value="P:cellular response to oxidative stress"/>
    <property type="evidence" value="ECO:0007669"/>
    <property type="project" value="TreeGrafter"/>
</dbReference>
<accession>A0A143QM30</accession>
<dbReference type="KEGG" id="rhs:A3Q41_02547"/>
<dbReference type="AlphaFoldDB" id="A0A143QM30"/>
<dbReference type="InterPro" id="IPR029759">
    <property type="entry name" value="GPX_AS"/>
</dbReference>
<dbReference type="InterPro" id="IPR000889">
    <property type="entry name" value="Glutathione_peroxidase"/>
</dbReference>
<dbReference type="PROSITE" id="PS51355">
    <property type="entry name" value="GLUTATHIONE_PEROXID_3"/>
    <property type="match status" value="1"/>
</dbReference>
<gene>
    <name evidence="6" type="primary">gpx2</name>
    <name evidence="6" type="ORF">A3Q41_02547</name>
</gene>
<evidence type="ECO:0000256" key="1">
    <source>
        <dbReference type="ARBA" id="ARBA00006926"/>
    </source>
</evidence>
<evidence type="ECO:0000256" key="3">
    <source>
        <dbReference type="ARBA" id="ARBA00023002"/>
    </source>
</evidence>
<dbReference type="PATRIC" id="fig|1653479.3.peg.2579"/>
<dbReference type="EMBL" id="CP015220">
    <property type="protein sequence ID" value="AMY23846.1"/>
    <property type="molecule type" value="Genomic_DNA"/>
</dbReference>
<dbReference type="PANTHER" id="PTHR11592:SF40">
    <property type="entry name" value="THIOREDOXIN_GLUTATHIONE PEROXIDASE BTUE"/>
    <property type="match status" value="1"/>
</dbReference>
<dbReference type="GO" id="GO:0004601">
    <property type="term" value="F:peroxidase activity"/>
    <property type="evidence" value="ECO:0007669"/>
    <property type="project" value="UniProtKB-KW"/>
</dbReference>
<comment type="similarity">
    <text evidence="1 5">Belongs to the glutathione peroxidase family.</text>
</comment>
<dbReference type="FunFam" id="3.40.30.10:FF:000010">
    <property type="entry name" value="Glutathione peroxidase"/>
    <property type="match status" value="1"/>
</dbReference>
<evidence type="ECO:0000313" key="6">
    <source>
        <dbReference type="EMBL" id="AMY23846.1"/>
    </source>
</evidence>
<name>A0A143QM30_RHOFA</name>
<evidence type="ECO:0000256" key="2">
    <source>
        <dbReference type="ARBA" id="ARBA00022559"/>
    </source>
</evidence>
<dbReference type="SUPFAM" id="SSF52833">
    <property type="entry name" value="Thioredoxin-like"/>
    <property type="match status" value="1"/>
</dbReference>
<evidence type="ECO:0000256" key="4">
    <source>
        <dbReference type="PIRSR" id="PIRSR000303-1"/>
    </source>
</evidence>
<dbReference type="InterPro" id="IPR036249">
    <property type="entry name" value="Thioredoxin-like_sf"/>
</dbReference>
<feature type="active site" evidence="4">
    <location>
        <position position="36"/>
    </location>
</feature>
<sequence length="168" mass="18044">MTEVQNIGINTLGGAPTSLDEYAGRAVLVVNVASKCGLTPQYEKLEKLANEYSASGLSVVGVPCNQFGGQEPGTAEEIETFCSTTYGVTFAMTEKVDVNGDNRHPLYAELTKTEDADGTAGDVQWNFEKFLISPDGVVTNRFRPRTEPDAPEVLAAIDKILPKETIAV</sequence>
<keyword evidence="2 5" id="KW-0575">Peroxidase</keyword>
<protein>
    <recommendedName>
        <fullName evidence="5">Glutathione peroxidase</fullName>
    </recommendedName>
</protein>
<dbReference type="PIRSF" id="PIRSF000303">
    <property type="entry name" value="Glutathion_perox"/>
    <property type="match status" value="1"/>
</dbReference>
<dbReference type="PROSITE" id="PS00460">
    <property type="entry name" value="GLUTATHIONE_PEROXID_1"/>
    <property type="match status" value="1"/>
</dbReference>
<keyword evidence="7" id="KW-1185">Reference proteome</keyword>
<organism evidence="6 7">
    <name type="scientific">Rhodococcoides fascians</name>
    <name type="common">Rhodococcus fascians</name>
    <dbReference type="NCBI Taxonomy" id="1828"/>
    <lineage>
        <taxon>Bacteria</taxon>
        <taxon>Bacillati</taxon>
        <taxon>Actinomycetota</taxon>
        <taxon>Actinomycetes</taxon>
        <taxon>Mycobacteriales</taxon>
        <taxon>Nocardiaceae</taxon>
        <taxon>Rhodococcoides</taxon>
    </lineage>
</organism>
<evidence type="ECO:0000256" key="5">
    <source>
        <dbReference type="RuleBase" id="RU000499"/>
    </source>
</evidence>
<dbReference type="PRINTS" id="PR01011">
    <property type="entry name" value="GLUTPROXDASE"/>
</dbReference>
<accession>A0A260UC68</accession>
<evidence type="ECO:0000313" key="7">
    <source>
        <dbReference type="Proteomes" id="UP000076038"/>
    </source>
</evidence>
<keyword evidence="3 5" id="KW-0560">Oxidoreductase</keyword>
<proteinExistence type="inferred from homology"/>
<dbReference type="PANTHER" id="PTHR11592">
    <property type="entry name" value="GLUTATHIONE PEROXIDASE"/>
    <property type="match status" value="1"/>
</dbReference>
<reference evidence="7" key="2">
    <citation type="submission" date="2016-04" db="EMBL/GenBank/DDBJ databases">
        <title>Complete Genome and Plasmid Sequences for Rhodococcus fascians D188 and Draft Sequences for Rhodococcus spp. Isolates PBTS 1 and PBTS 2.</title>
        <authorList>
            <person name="Stamer R."/>
            <person name="Vereecke D."/>
            <person name="Zhang Y."/>
            <person name="Schilkey F."/>
            <person name="Devitt N."/>
            <person name="Randall J."/>
        </authorList>
    </citation>
    <scope>NUCLEOTIDE SEQUENCE [LARGE SCALE GENOMIC DNA]</scope>
    <source>
        <strain evidence="7">PBTS2</strain>
    </source>
</reference>
<dbReference type="OrthoDB" id="9785502at2"/>
<reference evidence="6 7" key="1">
    <citation type="journal article" date="2016" name="Genome Announc.">
        <title>Complete Genome and Plasmid Sequences for Rhodococcus fascians D188 and Draft Sequences for Rhodococcus Isolates PBTS 1 and PBTS 2.</title>
        <authorList>
            <person name="Stamler R.A."/>
            <person name="Vereecke D."/>
            <person name="Zhang Y."/>
            <person name="Schilkey F."/>
            <person name="Devitt N."/>
            <person name="Randall J.J."/>
        </authorList>
    </citation>
    <scope>NUCLEOTIDE SEQUENCE [LARGE SCALE GENOMIC DNA]</scope>
    <source>
        <strain evidence="6 7">PBTS2</strain>
    </source>
</reference>